<evidence type="ECO:0000256" key="2">
    <source>
        <dbReference type="SAM" id="SignalP"/>
    </source>
</evidence>
<accession>A0A7S4KBA4</accession>
<gene>
    <name evidence="3" type="ORF">GTHE00462_LOCUS10885</name>
</gene>
<reference evidence="3" key="1">
    <citation type="submission" date="2021-01" db="EMBL/GenBank/DDBJ databases">
        <authorList>
            <person name="Corre E."/>
            <person name="Pelletier E."/>
            <person name="Niang G."/>
            <person name="Scheremetjew M."/>
            <person name="Finn R."/>
            <person name="Kale V."/>
            <person name="Holt S."/>
            <person name="Cochrane G."/>
            <person name="Meng A."/>
            <person name="Brown T."/>
            <person name="Cohen L."/>
        </authorList>
    </citation>
    <scope>NUCLEOTIDE SEQUENCE</scope>
    <source>
        <strain evidence="3">CCMP 2712</strain>
    </source>
</reference>
<evidence type="ECO:0000313" key="3">
    <source>
        <dbReference type="EMBL" id="CAE2289607.1"/>
    </source>
</evidence>
<feature type="signal peptide" evidence="2">
    <location>
        <begin position="1"/>
        <end position="18"/>
    </location>
</feature>
<organism evidence="3">
    <name type="scientific">Guillardia theta</name>
    <name type="common">Cryptophyte</name>
    <name type="synonym">Cryptomonas phi</name>
    <dbReference type="NCBI Taxonomy" id="55529"/>
    <lineage>
        <taxon>Eukaryota</taxon>
        <taxon>Cryptophyceae</taxon>
        <taxon>Pyrenomonadales</taxon>
        <taxon>Geminigeraceae</taxon>
        <taxon>Guillardia</taxon>
    </lineage>
</organism>
<protein>
    <submittedName>
        <fullName evidence="3">Uncharacterized protein</fullName>
    </submittedName>
</protein>
<feature type="compositionally biased region" description="Basic and acidic residues" evidence="1">
    <location>
        <begin position="175"/>
        <end position="190"/>
    </location>
</feature>
<feature type="chain" id="PRO_5030734795" evidence="2">
    <location>
        <begin position="19"/>
        <end position="207"/>
    </location>
</feature>
<evidence type="ECO:0000256" key="1">
    <source>
        <dbReference type="SAM" id="MobiDB-lite"/>
    </source>
</evidence>
<proteinExistence type="predicted"/>
<feature type="region of interest" description="Disordered" evidence="1">
    <location>
        <begin position="175"/>
        <end position="207"/>
    </location>
</feature>
<name>A0A7S4KBA4_GUITH</name>
<dbReference type="AlphaFoldDB" id="A0A7S4KBA4"/>
<keyword evidence="2" id="KW-0732">Signal</keyword>
<dbReference type="EMBL" id="HBKN01013982">
    <property type="protein sequence ID" value="CAE2289607.1"/>
    <property type="molecule type" value="Transcribed_RNA"/>
</dbReference>
<sequence>MKHLLTALLLFVSTVAVALFATSGRKEESVMIPRHVRAAALKQRMQTLWAENLPDKNVFDDFDKGYKQPPYKKQPTEKNVFEDFDKGYHAPKYHSLAEEKDENPFDSLPDNYPFNEVAGGHEWHHWDGDSPMDALKEHNVLDTGSEDEAYQIGEHSLGRPFREYKPEKNVLDEVSDDKPYVWGKTDKSIPEKNVLSGLSPDSGYPDE</sequence>